<reference evidence="7" key="1">
    <citation type="submission" date="2015-12" db="EMBL/GenBank/DDBJ databases">
        <title>Update maize B73 reference genome by single molecule sequencing technologies.</title>
        <authorList>
            <consortium name="Maize Genome Sequencing Project"/>
            <person name="Ware D."/>
        </authorList>
    </citation>
    <scope>NUCLEOTIDE SEQUENCE</scope>
    <source>
        <tissue evidence="7">Seedling</tissue>
    </source>
</reference>
<evidence type="ECO:0000256" key="2">
    <source>
        <dbReference type="ARBA" id="ARBA00010487"/>
    </source>
</evidence>
<accession>A0A1D6HKV0</accession>
<name>A0A1D6HKV0_MAIZE</name>
<evidence type="ECO:0000256" key="5">
    <source>
        <dbReference type="ARBA" id="ARBA00023136"/>
    </source>
</evidence>
<evidence type="ECO:0000256" key="4">
    <source>
        <dbReference type="ARBA" id="ARBA00022989"/>
    </source>
</evidence>
<dbReference type="InterPro" id="IPR006876">
    <property type="entry name" value="LMBR1-like_membr_prot"/>
</dbReference>
<keyword evidence="5 6" id="KW-0472">Membrane</keyword>
<dbReference type="EMBL" id="CM000781">
    <property type="protein sequence ID" value="AQK75057.1"/>
    <property type="molecule type" value="Genomic_DNA"/>
</dbReference>
<dbReference type="EMBL" id="CM000781">
    <property type="protein sequence ID" value="AQK75051.1"/>
    <property type="molecule type" value="Genomic_DNA"/>
</dbReference>
<dbReference type="PANTHER" id="PTHR21355">
    <property type="entry name" value="G-PROTEIN COUPLED RECEPTOR-ASSOCIATED PROTEIN LMBRD2"/>
    <property type="match status" value="1"/>
</dbReference>
<dbReference type="InterPro" id="IPR051584">
    <property type="entry name" value="GPCR-associated_LMBR1"/>
</dbReference>
<comment type="subcellular location">
    <subcellularLocation>
        <location evidence="1">Membrane</location>
        <topology evidence="1">Multi-pass membrane protein</topology>
    </subcellularLocation>
</comment>
<dbReference type="EMBL" id="CM000781">
    <property type="protein sequence ID" value="AQK75058.1"/>
    <property type="molecule type" value="Genomic_DNA"/>
</dbReference>
<evidence type="ECO:0000313" key="7">
    <source>
        <dbReference type="EMBL" id="AQK75057.1"/>
    </source>
</evidence>
<keyword evidence="4 6" id="KW-1133">Transmembrane helix</keyword>
<dbReference type="GO" id="GO:0016020">
    <property type="term" value="C:membrane"/>
    <property type="evidence" value="ECO:0007669"/>
    <property type="project" value="UniProtKB-SubCell"/>
</dbReference>
<organism evidence="7">
    <name type="scientific">Zea mays</name>
    <name type="common">Maize</name>
    <dbReference type="NCBI Taxonomy" id="4577"/>
    <lineage>
        <taxon>Eukaryota</taxon>
        <taxon>Viridiplantae</taxon>
        <taxon>Streptophyta</taxon>
        <taxon>Embryophyta</taxon>
        <taxon>Tracheophyta</taxon>
        <taxon>Spermatophyta</taxon>
        <taxon>Magnoliopsida</taxon>
        <taxon>Liliopsida</taxon>
        <taxon>Poales</taxon>
        <taxon>Poaceae</taxon>
        <taxon>PACMAD clade</taxon>
        <taxon>Panicoideae</taxon>
        <taxon>Andropogonodae</taxon>
        <taxon>Andropogoneae</taxon>
        <taxon>Tripsacinae</taxon>
        <taxon>Zea</taxon>
    </lineage>
</organism>
<dbReference type="AlphaFoldDB" id="A0A1D6HKV0"/>
<gene>
    <name evidence="7" type="ORF">ZEAMMB73_Zm00001d018113</name>
</gene>
<dbReference type="PANTHER" id="PTHR21355:SF0">
    <property type="entry name" value="G-PROTEIN COUPLED RECEPTOR-ASSOCIATED PROTEIN LMBRD2"/>
    <property type="match status" value="1"/>
</dbReference>
<evidence type="ECO:0000256" key="6">
    <source>
        <dbReference type="SAM" id="Phobius"/>
    </source>
</evidence>
<proteinExistence type="inferred from homology"/>
<protein>
    <submittedName>
        <fullName evidence="7">LMBR1-like membrane protein</fullName>
    </submittedName>
</protein>
<evidence type="ECO:0000256" key="1">
    <source>
        <dbReference type="ARBA" id="ARBA00004141"/>
    </source>
</evidence>
<comment type="similarity">
    <text evidence="2">Belongs to the LIMR family.</text>
</comment>
<sequence>MWVFYLISLPLTLGMVVVTLRYFAGPAVPRYVVVTVGYAWFCSLSIIILVPADIWQTLTGSAKGGIGFFWSWSYWSTFILTWAVVPTIQGYEDAGDFTVKERLKTSIHMNLLFYSIVGAIGLIGLILLLIMHKAWYVQSLL</sequence>
<evidence type="ECO:0000256" key="3">
    <source>
        <dbReference type="ARBA" id="ARBA00022692"/>
    </source>
</evidence>
<feature type="transmembrane region" description="Helical" evidence="6">
    <location>
        <begin position="6"/>
        <end position="24"/>
    </location>
</feature>
<feature type="transmembrane region" description="Helical" evidence="6">
    <location>
        <begin position="72"/>
        <end position="91"/>
    </location>
</feature>
<dbReference type="Pfam" id="PF04791">
    <property type="entry name" value="LMBR1"/>
    <property type="match status" value="1"/>
</dbReference>
<feature type="transmembrane region" description="Helical" evidence="6">
    <location>
        <begin position="31"/>
        <end position="52"/>
    </location>
</feature>
<keyword evidence="3 6" id="KW-0812">Transmembrane</keyword>
<feature type="transmembrane region" description="Helical" evidence="6">
    <location>
        <begin position="111"/>
        <end position="131"/>
    </location>
</feature>